<sequence length="44" mass="4978">MNGVRLHLASLDEAKWSLTPFIFYRYGATKAKKKPIVKIATDTP</sequence>
<organism evidence="1 2">
    <name type="scientific">Usitatibacter rugosus</name>
    <dbReference type="NCBI Taxonomy" id="2732067"/>
    <lineage>
        <taxon>Bacteria</taxon>
        <taxon>Pseudomonadati</taxon>
        <taxon>Pseudomonadota</taxon>
        <taxon>Betaproteobacteria</taxon>
        <taxon>Nitrosomonadales</taxon>
        <taxon>Usitatibacteraceae</taxon>
        <taxon>Usitatibacter</taxon>
    </lineage>
</organism>
<gene>
    <name evidence="1" type="ORF">DSM104443_03833</name>
</gene>
<protein>
    <submittedName>
        <fullName evidence="1">Uncharacterized protein</fullName>
    </submittedName>
</protein>
<reference evidence="1 2" key="1">
    <citation type="submission" date="2020-04" db="EMBL/GenBank/DDBJ databases">
        <title>Usitatibacter rugosus gen. nov., sp. nov. and Usitatibacter palustris sp. nov., novel members of Usitatibacteraceae fam. nov. within the order Nitrosomonadales isolated from soil.</title>
        <authorList>
            <person name="Huber K.J."/>
            <person name="Neumann-Schaal M."/>
            <person name="Geppert A."/>
            <person name="Luckner M."/>
            <person name="Wanner G."/>
            <person name="Overmann J."/>
        </authorList>
    </citation>
    <scope>NUCLEOTIDE SEQUENCE [LARGE SCALE GENOMIC DNA]</scope>
    <source>
        <strain evidence="1 2">0125_3</strain>
    </source>
</reference>
<evidence type="ECO:0000313" key="2">
    <source>
        <dbReference type="Proteomes" id="UP000501534"/>
    </source>
</evidence>
<accession>A0A6M4GZQ7</accession>
<evidence type="ECO:0000313" key="1">
    <source>
        <dbReference type="EMBL" id="QJR12740.1"/>
    </source>
</evidence>
<dbReference type="AlphaFoldDB" id="A0A6M4GZQ7"/>
<dbReference type="EMBL" id="CP053069">
    <property type="protein sequence ID" value="QJR12740.1"/>
    <property type="molecule type" value="Genomic_DNA"/>
</dbReference>
<dbReference type="Proteomes" id="UP000501534">
    <property type="component" value="Chromosome"/>
</dbReference>
<name>A0A6M4GZQ7_9PROT</name>
<proteinExistence type="predicted"/>
<keyword evidence="2" id="KW-1185">Reference proteome</keyword>
<dbReference type="KEGG" id="uru:DSM104443_03833"/>